<dbReference type="KEGG" id="lki:LKI_10501"/>
<dbReference type="Gene3D" id="1.20.1250.20">
    <property type="entry name" value="MFS general substrate transporter like domains"/>
    <property type="match status" value="2"/>
</dbReference>
<dbReference type="PANTHER" id="PTHR23522:SF10">
    <property type="entry name" value="3-PHENYLPROPIONIC ACID TRANSPORTER-RELATED"/>
    <property type="match status" value="1"/>
</dbReference>
<evidence type="ECO:0000259" key="9">
    <source>
        <dbReference type="PROSITE" id="PS50850"/>
    </source>
</evidence>
<dbReference type="Proteomes" id="UP000002362">
    <property type="component" value="Plasmid LkipL4704"/>
</dbReference>
<keyword evidence="6 8" id="KW-1133">Transmembrane helix</keyword>
<evidence type="ECO:0000256" key="2">
    <source>
        <dbReference type="ARBA" id="ARBA00022448"/>
    </source>
</evidence>
<dbReference type="PRINTS" id="PR00174">
    <property type="entry name" value="LACYSMPORT"/>
</dbReference>
<evidence type="ECO:0000313" key="11">
    <source>
        <dbReference type="Proteomes" id="UP000002362"/>
    </source>
</evidence>
<feature type="transmembrane region" description="Helical" evidence="8">
    <location>
        <begin position="98"/>
        <end position="122"/>
    </location>
</feature>
<dbReference type="PANTHER" id="PTHR23522">
    <property type="entry name" value="BLL5896 PROTEIN"/>
    <property type="match status" value="1"/>
</dbReference>
<evidence type="ECO:0000256" key="4">
    <source>
        <dbReference type="ARBA" id="ARBA00022519"/>
    </source>
</evidence>
<keyword evidence="4" id="KW-0997">Cell inner membrane</keyword>
<gene>
    <name evidence="10" type="ordered locus">LKI_10501</name>
</gene>
<dbReference type="PROSITE" id="PS51257">
    <property type="entry name" value="PROKAR_LIPOPROTEIN"/>
    <property type="match status" value="1"/>
</dbReference>
<dbReference type="Pfam" id="PF01306">
    <property type="entry name" value="LacY_symp"/>
    <property type="match status" value="1"/>
</dbReference>
<feature type="transmembrane region" description="Helical" evidence="8">
    <location>
        <begin position="250"/>
        <end position="270"/>
    </location>
</feature>
<feature type="transmembrane region" description="Helical" evidence="8">
    <location>
        <begin position="43"/>
        <end position="61"/>
    </location>
</feature>
<dbReference type="InterPro" id="IPR036259">
    <property type="entry name" value="MFS_trans_sf"/>
</dbReference>
<evidence type="ECO:0000256" key="5">
    <source>
        <dbReference type="ARBA" id="ARBA00022692"/>
    </source>
</evidence>
<dbReference type="EMBL" id="CP001754">
    <property type="protein sequence ID" value="ADG39479.1"/>
    <property type="molecule type" value="Genomic_DNA"/>
</dbReference>
<keyword evidence="7 8" id="KW-0472">Membrane</keyword>
<feature type="transmembrane region" description="Helical" evidence="8">
    <location>
        <begin position="12"/>
        <end position="31"/>
    </location>
</feature>
<feature type="transmembrane region" description="Helical" evidence="8">
    <location>
        <begin position="73"/>
        <end position="92"/>
    </location>
</feature>
<keyword evidence="5 8" id="KW-0812">Transmembrane</keyword>
<dbReference type="RefSeq" id="WP_013102107.1">
    <property type="nucleotide sequence ID" value="NC_014132.1"/>
</dbReference>
<dbReference type="AlphaFoldDB" id="D5SZN0"/>
<dbReference type="PATRIC" id="fig|762051.18.peg.2084"/>
<dbReference type="NCBIfam" id="TIGR00882">
    <property type="entry name" value="2A0105"/>
    <property type="match status" value="1"/>
</dbReference>
<keyword evidence="3" id="KW-1003">Cell membrane</keyword>
<comment type="subcellular location">
    <subcellularLocation>
        <location evidence="1">Cell inner membrane</location>
        <topology evidence="1">Multi-pass membrane protein</topology>
    </subcellularLocation>
</comment>
<dbReference type="HOGENOM" id="CLU_055585_0_0_9"/>
<dbReference type="InterPro" id="IPR020846">
    <property type="entry name" value="MFS_dom"/>
</dbReference>
<dbReference type="GO" id="GO:0030395">
    <property type="term" value="F:lactose binding"/>
    <property type="evidence" value="ECO:0007669"/>
    <property type="project" value="TreeGrafter"/>
</dbReference>
<keyword evidence="10" id="KW-0614">Plasmid</keyword>
<dbReference type="CDD" id="cd06172">
    <property type="entry name" value="MFS_LacY"/>
    <property type="match status" value="1"/>
</dbReference>
<evidence type="ECO:0000256" key="8">
    <source>
        <dbReference type="SAM" id="Phobius"/>
    </source>
</evidence>
<evidence type="ECO:0000256" key="1">
    <source>
        <dbReference type="ARBA" id="ARBA00004429"/>
    </source>
</evidence>
<dbReference type="OrthoDB" id="9150135at2"/>
<proteinExistence type="predicted"/>
<feature type="transmembrane region" description="Helical" evidence="8">
    <location>
        <begin position="311"/>
        <end position="328"/>
    </location>
</feature>
<evidence type="ECO:0000256" key="3">
    <source>
        <dbReference type="ARBA" id="ARBA00022475"/>
    </source>
</evidence>
<dbReference type="SUPFAM" id="SSF103473">
    <property type="entry name" value="MFS general substrate transporter"/>
    <property type="match status" value="1"/>
</dbReference>
<geneLocation type="plasmid" evidence="10 11">
    <name>LkipL4704</name>
</geneLocation>
<feature type="transmembrane region" description="Helical" evidence="8">
    <location>
        <begin position="213"/>
        <end position="230"/>
    </location>
</feature>
<name>D5SZN0_LEUKI</name>
<feature type="transmembrane region" description="Helical" evidence="8">
    <location>
        <begin position="143"/>
        <end position="161"/>
    </location>
</feature>
<accession>D5SZN0</accession>
<feature type="domain" description="Major facilitator superfamily (MFS) profile" evidence="9">
    <location>
        <begin position="5"/>
        <end position="395"/>
    </location>
</feature>
<evidence type="ECO:0000256" key="6">
    <source>
        <dbReference type="ARBA" id="ARBA00022989"/>
    </source>
</evidence>
<organism evidence="10 11">
    <name type="scientific">Leuconostoc kimchii (strain IMSNU 11154 / KCTC 2386 / IH25)</name>
    <dbReference type="NCBI Taxonomy" id="762051"/>
    <lineage>
        <taxon>Bacteria</taxon>
        <taxon>Bacillati</taxon>
        <taxon>Bacillota</taxon>
        <taxon>Bacilli</taxon>
        <taxon>Lactobacillales</taxon>
        <taxon>Lactobacillaceae</taxon>
        <taxon>Leuconostoc</taxon>
    </lineage>
</organism>
<dbReference type="InterPro" id="IPR000576">
    <property type="entry name" value="LacY/RafB_perm_fam"/>
</dbReference>
<feature type="transmembrane region" description="Helical" evidence="8">
    <location>
        <begin position="167"/>
        <end position="184"/>
    </location>
</feature>
<dbReference type="GO" id="GO:0015528">
    <property type="term" value="F:lactose:proton symporter activity"/>
    <property type="evidence" value="ECO:0007669"/>
    <property type="project" value="TreeGrafter"/>
</dbReference>
<protein>
    <submittedName>
        <fullName evidence="10">YwbF</fullName>
    </submittedName>
</protein>
<feature type="transmembrane region" description="Helical" evidence="8">
    <location>
        <begin position="282"/>
        <end position="299"/>
    </location>
</feature>
<feature type="transmembrane region" description="Helical" evidence="8">
    <location>
        <begin position="372"/>
        <end position="391"/>
    </location>
</feature>
<evidence type="ECO:0000313" key="10">
    <source>
        <dbReference type="EMBL" id="ADG39479.1"/>
    </source>
</evidence>
<dbReference type="PROSITE" id="PS50850">
    <property type="entry name" value="MFS"/>
    <property type="match status" value="1"/>
</dbReference>
<dbReference type="GO" id="GO:0005886">
    <property type="term" value="C:plasma membrane"/>
    <property type="evidence" value="ECO:0007669"/>
    <property type="project" value="UniProtKB-SubCell"/>
</dbReference>
<sequence length="410" mass="45979">MRKNTYVRLSAFFFFFFVSWSACYSLFAIWLGQEIHLNGEATGLIFGINAAFTLLMQPLYGYVSDKLGTRKDLLVYLSGILIFTGPFFIYVYGPLLKFNVVIGAIVGGIFLGVGYLASVGAVESYIEKISRKYDFEYGRARMWGSLGWAVTTFFAGQLFIINPSYNFWIASIAAIVMFLIILTTKVEVTDVEAKNADSVTVKDVFNLFKLKDFWFFVIFVLGVTCVYGVYDQQFPRYFAEQFATVKLGDQMFGYLNSFQVFLEAGMMFLAPKIVNKIGARNSLLLAGFLMAFRITGSGLVDGPILISMMKLIHSFELPILLVSVFKYLDANFEARLSSILYLVGFQFFGQIGTIGLSSLVGKMYDSLGFKITYLYLGIFVFVFAVIAVFTLKKGNSQITKTNSIDAHVQS</sequence>
<feature type="transmembrane region" description="Helical" evidence="8">
    <location>
        <begin position="340"/>
        <end position="360"/>
    </location>
</feature>
<keyword evidence="2" id="KW-0813">Transport</keyword>
<dbReference type="NCBIfam" id="NF007077">
    <property type="entry name" value="PRK09528.1"/>
    <property type="match status" value="1"/>
</dbReference>
<reference evidence="10 11" key="1">
    <citation type="journal article" date="2010" name="J. Bacteriol.">
        <title>Complete genome sequence analysis of Leuconostoc kimchii IMSNU 11154.</title>
        <authorList>
            <person name="Oh H.M."/>
            <person name="Cho Y.J."/>
            <person name="Kim B.K."/>
            <person name="Roe J.H."/>
            <person name="Kang S.O."/>
            <person name="Nahm B.H."/>
            <person name="Jeong G."/>
            <person name="Han H.U."/>
            <person name="Chun J."/>
        </authorList>
    </citation>
    <scope>NUCLEOTIDE SEQUENCE [LARGE SCALE GENOMIC DNA]</scope>
    <source>
        <strain evidence="11">IMSNU 11154 / KCTC 2386 / IH25</strain>
        <plasmid evidence="10 11">LkipL4704</plasmid>
    </source>
</reference>
<evidence type="ECO:0000256" key="7">
    <source>
        <dbReference type="ARBA" id="ARBA00023136"/>
    </source>
</evidence>